<dbReference type="InterPro" id="IPR036392">
    <property type="entry name" value="PLAT/LH2_dom_sf"/>
</dbReference>
<name>A0AAW1J4P8_SAPOF</name>
<dbReference type="PANTHER" id="PTHR31718:SF31">
    <property type="entry name" value="OS01G0172800 PROTEIN"/>
    <property type="match status" value="1"/>
</dbReference>
<dbReference type="InterPro" id="IPR010417">
    <property type="entry name" value="Embryo-specific_ATS3"/>
</dbReference>
<dbReference type="Proteomes" id="UP001443914">
    <property type="component" value="Unassembled WGS sequence"/>
</dbReference>
<dbReference type="Pfam" id="PF06232">
    <property type="entry name" value="ATS3"/>
    <property type="match status" value="1"/>
</dbReference>
<dbReference type="Gene3D" id="2.60.60.20">
    <property type="entry name" value="PLAT/LH2 domain"/>
    <property type="match status" value="1"/>
</dbReference>
<feature type="signal peptide" evidence="1">
    <location>
        <begin position="1"/>
        <end position="25"/>
    </location>
</feature>
<sequence length="204" mass="23075">MVKHSLIYFLFTLISLLIFQTSASSSSSLSLPSDKDEHTFPSIDPLPLLSLRIKPNLTSSSCSYRVQITTGCSSVSYTRDQISLSFGDAYGNQVYVPRIDDPNSHTFEACSTDTFDIYGPCTYDVCYVYLYRRGYDGWNVGSVRISGRNIRTVTFNYKSWLPSDVWWGFNYCNGAHSQGFKKPPLSAIALTIIPLLFYILEWCL</sequence>
<dbReference type="PANTHER" id="PTHR31718">
    <property type="entry name" value="PLAT DOMAIN-CONTAINING PROTEIN"/>
    <property type="match status" value="1"/>
</dbReference>
<proteinExistence type="predicted"/>
<dbReference type="AlphaFoldDB" id="A0AAW1J4P8"/>
<dbReference type="CDD" id="cd00113">
    <property type="entry name" value="PLAT"/>
    <property type="match status" value="1"/>
</dbReference>
<feature type="chain" id="PRO_5043396506" evidence="1">
    <location>
        <begin position="26"/>
        <end position="204"/>
    </location>
</feature>
<evidence type="ECO:0000313" key="3">
    <source>
        <dbReference type="Proteomes" id="UP001443914"/>
    </source>
</evidence>
<dbReference type="EMBL" id="JBDFQZ010000008">
    <property type="protein sequence ID" value="KAK9697828.1"/>
    <property type="molecule type" value="Genomic_DNA"/>
</dbReference>
<accession>A0AAW1J4P8</accession>
<comment type="caution">
    <text evidence="2">The sequence shown here is derived from an EMBL/GenBank/DDBJ whole genome shotgun (WGS) entry which is preliminary data.</text>
</comment>
<reference evidence="2" key="1">
    <citation type="submission" date="2024-03" db="EMBL/GenBank/DDBJ databases">
        <title>WGS assembly of Saponaria officinalis var. Norfolk2.</title>
        <authorList>
            <person name="Jenkins J."/>
            <person name="Shu S."/>
            <person name="Grimwood J."/>
            <person name="Barry K."/>
            <person name="Goodstein D."/>
            <person name="Schmutz J."/>
            <person name="Leebens-Mack J."/>
            <person name="Osbourn A."/>
        </authorList>
    </citation>
    <scope>NUCLEOTIDE SEQUENCE [LARGE SCALE GENOMIC DNA]</scope>
    <source>
        <strain evidence="2">JIC</strain>
    </source>
</reference>
<evidence type="ECO:0000256" key="1">
    <source>
        <dbReference type="SAM" id="SignalP"/>
    </source>
</evidence>
<organism evidence="2 3">
    <name type="scientific">Saponaria officinalis</name>
    <name type="common">Common soapwort</name>
    <name type="synonym">Lychnis saponaria</name>
    <dbReference type="NCBI Taxonomy" id="3572"/>
    <lineage>
        <taxon>Eukaryota</taxon>
        <taxon>Viridiplantae</taxon>
        <taxon>Streptophyta</taxon>
        <taxon>Embryophyta</taxon>
        <taxon>Tracheophyta</taxon>
        <taxon>Spermatophyta</taxon>
        <taxon>Magnoliopsida</taxon>
        <taxon>eudicotyledons</taxon>
        <taxon>Gunneridae</taxon>
        <taxon>Pentapetalae</taxon>
        <taxon>Caryophyllales</taxon>
        <taxon>Caryophyllaceae</taxon>
        <taxon>Caryophylleae</taxon>
        <taxon>Saponaria</taxon>
    </lineage>
</organism>
<keyword evidence="1" id="KW-0732">Signal</keyword>
<gene>
    <name evidence="2" type="ORF">RND81_08G063900</name>
</gene>
<protein>
    <submittedName>
        <fullName evidence="2">Uncharacterized protein</fullName>
    </submittedName>
</protein>
<evidence type="ECO:0000313" key="2">
    <source>
        <dbReference type="EMBL" id="KAK9697828.1"/>
    </source>
</evidence>
<keyword evidence="3" id="KW-1185">Reference proteome</keyword>
<dbReference type="SUPFAM" id="SSF49723">
    <property type="entry name" value="Lipase/lipooxygenase domain (PLAT/LH2 domain)"/>
    <property type="match status" value="1"/>
</dbReference>